<dbReference type="RefSeq" id="WP_061506768.1">
    <property type="nucleotide sequence ID" value="NZ_BAPF01000038.1"/>
</dbReference>
<proteinExistence type="inferred from homology"/>
<evidence type="ECO:0000256" key="3">
    <source>
        <dbReference type="ARBA" id="ARBA00022448"/>
    </source>
</evidence>
<feature type="domain" description="TonB-dependent receptor plug" evidence="14">
    <location>
        <begin position="93"/>
        <end position="193"/>
    </location>
</feature>
<organism evidence="15 16">
    <name type="scientific">Acetobacter malorum DSM 14337</name>
    <dbReference type="NCBI Taxonomy" id="1307910"/>
    <lineage>
        <taxon>Bacteria</taxon>
        <taxon>Pseudomonadati</taxon>
        <taxon>Pseudomonadota</taxon>
        <taxon>Alphaproteobacteria</taxon>
        <taxon>Acetobacterales</taxon>
        <taxon>Acetobacteraceae</taxon>
        <taxon>Acetobacter</taxon>
    </lineage>
</organism>
<sequence>MAHAQETAAKTPAEIRAAAKKKPSATLQQQPLTQQAHKPHSAQAHPDKSRSAPGQTAPNQPGKPQIAKREELDVHGTATPAFSGGALGSKRPLDTPFSIRTITSAEIQERQVKSLSRLLSQDASVVTNGDTYSFNAYSVTVRGVPLDDYNGYKINGSPFYMTTVELPLESFENVQLLKGASGYMYGFNAPGGIINYQTKKPTENRPFEVDAGYSSGAIASEHIDTGGRLFNKVFGYRLNLTHEKGETYNGSHVERYSGSLGVDARITKNLLWTADAIYQDRKIRGLVQDFFIDPTTYPSNKLPDPISGNKNLNAYPGSMFTSHVLFLTTGLKWDISNNWKFRVDYSHSQDWRSYQSEWMSLNNREGDYDSYLSTDPRSWSDYNQAQGILEGSFHTGFVKHDVTLGATWQGLTKYLPTNSEYVNIGSQNMYAPIIPRPWNVNNESSVYRNYRSDQVGLFLSDTVTFTPQWSLLAGVRYTNFQQRGYNAADVRTAAYKVNPVTPTVALLYHPVRNMTVYASYVQALENGGTVGDTYKNARQTLPPIRSDQVEVGAKITRRSWDLTGALYRITRGAQYANADNYYVSSGTQVYQGFELNGHVDLPLGFVVTDSLGIEASKYKKTDPSIQGNTAEAIPTFQNMFTLTNNIQAVPGLSASAEVHYTGRMWGDAMNVYHIPGYTLLNLRASYRTHIGKHRVTFRAELDNVANTHYWGVLASDYFFVGAPRSVYLNARFDL</sequence>
<dbReference type="InterPro" id="IPR012910">
    <property type="entry name" value="Plug_dom"/>
</dbReference>
<evidence type="ECO:0000256" key="9">
    <source>
        <dbReference type="ARBA" id="ARBA00023237"/>
    </source>
</evidence>
<evidence type="ECO:0000259" key="13">
    <source>
        <dbReference type="Pfam" id="PF00593"/>
    </source>
</evidence>
<evidence type="ECO:0000256" key="4">
    <source>
        <dbReference type="ARBA" id="ARBA00022452"/>
    </source>
</evidence>
<dbReference type="CDD" id="cd01347">
    <property type="entry name" value="ligand_gated_channel"/>
    <property type="match status" value="1"/>
</dbReference>
<evidence type="ECO:0000256" key="8">
    <source>
        <dbReference type="ARBA" id="ARBA00023170"/>
    </source>
</evidence>
<evidence type="ECO:0000259" key="14">
    <source>
        <dbReference type="Pfam" id="PF07715"/>
    </source>
</evidence>
<evidence type="ECO:0000256" key="7">
    <source>
        <dbReference type="ARBA" id="ARBA00023136"/>
    </source>
</evidence>
<dbReference type="EMBL" id="BAPF01000038">
    <property type="protein sequence ID" value="GBQ83866.1"/>
    <property type="molecule type" value="Genomic_DNA"/>
</dbReference>
<dbReference type="InterPro" id="IPR037066">
    <property type="entry name" value="Plug_dom_sf"/>
</dbReference>
<dbReference type="InterPro" id="IPR000531">
    <property type="entry name" value="Beta-barrel_TonB"/>
</dbReference>
<comment type="similarity">
    <text evidence="2 10 11">Belongs to the TonB-dependent receptor family.</text>
</comment>
<comment type="caution">
    <text evidence="15">The sequence shown here is derived from an EMBL/GenBank/DDBJ whole genome shotgun (WGS) entry which is preliminary data.</text>
</comment>
<evidence type="ECO:0000256" key="6">
    <source>
        <dbReference type="ARBA" id="ARBA00023077"/>
    </source>
</evidence>
<dbReference type="InterPro" id="IPR036942">
    <property type="entry name" value="Beta-barrel_TonB_sf"/>
</dbReference>
<evidence type="ECO:0000256" key="10">
    <source>
        <dbReference type="PROSITE-ProRule" id="PRU01360"/>
    </source>
</evidence>
<evidence type="ECO:0000256" key="12">
    <source>
        <dbReference type="SAM" id="MobiDB-lite"/>
    </source>
</evidence>
<evidence type="ECO:0000256" key="2">
    <source>
        <dbReference type="ARBA" id="ARBA00009810"/>
    </source>
</evidence>
<evidence type="ECO:0000256" key="11">
    <source>
        <dbReference type="RuleBase" id="RU003357"/>
    </source>
</evidence>
<dbReference type="Gene3D" id="2.40.170.20">
    <property type="entry name" value="TonB-dependent receptor, beta-barrel domain"/>
    <property type="match status" value="1"/>
</dbReference>
<accession>A0ABQ0PX88</accession>
<dbReference type="NCBIfam" id="TIGR01783">
    <property type="entry name" value="TonB-siderophor"/>
    <property type="match status" value="1"/>
</dbReference>
<evidence type="ECO:0000256" key="1">
    <source>
        <dbReference type="ARBA" id="ARBA00004571"/>
    </source>
</evidence>
<evidence type="ECO:0000313" key="15">
    <source>
        <dbReference type="EMBL" id="GBQ83866.1"/>
    </source>
</evidence>
<evidence type="ECO:0000256" key="5">
    <source>
        <dbReference type="ARBA" id="ARBA00022692"/>
    </source>
</evidence>
<keyword evidence="8 15" id="KW-0675">Receptor</keyword>
<feature type="compositionally biased region" description="Low complexity" evidence="12">
    <location>
        <begin position="24"/>
        <end position="36"/>
    </location>
</feature>
<evidence type="ECO:0000313" key="16">
    <source>
        <dbReference type="Proteomes" id="UP001065047"/>
    </source>
</evidence>
<dbReference type="Pfam" id="PF07715">
    <property type="entry name" value="Plug"/>
    <property type="match status" value="1"/>
</dbReference>
<keyword evidence="9 10" id="KW-0998">Cell outer membrane</keyword>
<keyword evidence="5 10" id="KW-0812">Transmembrane</keyword>
<dbReference type="GeneID" id="29558273"/>
<dbReference type="Pfam" id="PF00593">
    <property type="entry name" value="TonB_dep_Rec_b-barrel"/>
    <property type="match status" value="1"/>
</dbReference>
<keyword evidence="7 10" id="KW-0472">Membrane</keyword>
<dbReference type="InterPro" id="IPR010105">
    <property type="entry name" value="TonB_sidphr_rcpt"/>
</dbReference>
<name>A0ABQ0PX88_9PROT</name>
<keyword evidence="16" id="KW-1185">Reference proteome</keyword>
<feature type="domain" description="TonB-dependent receptor-like beta-barrel" evidence="13">
    <location>
        <begin position="295"/>
        <end position="704"/>
    </location>
</feature>
<keyword evidence="4 10" id="KW-1134">Transmembrane beta strand</keyword>
<dbReference type="PROSITE" id="PS52016">
    <property type="entry name" value="TONB_DEPENDENT_REC_3"/>
    <property type="match status" value="1"/>
</dbReference>
<reference evidence="15" key="1">
    <citation type="submission" date="2013-04" db="EMBL/GenBank/DDBJ databases">
        <title>The genome sequencing project of 58 acetic acid bacteria.</title>
        <authorList>
            <person name="Okamoto-Kainuma A."/>
            <person name="Ishikawa M."/>
            <person name="Umino S."/>
            <person name="Koizumi Y."/>
            <person name="Shiwa Y."/>
            <person name="Yoshikawa H."/>
            <person name="Matsutani M."/>
            <person name="Matsushita K."/>
        </authorList>
    </citation>
    <scope>NUCLEOTIDE SEQUENCE</scope>
    <source>
        <strain evidence="15">DSM 14337</strain>
    </source>
</reference>
<keyword evidence="3 10" id="KW-0813">Transport</keyword>
<dbReference type="Gene3D" id="2.170.130.10">
    <property type="entry name" value="TonB-dependent receptor, plug domain"/>
    <property type="match status" value="1"/>
</dbReference>
<dbReference type="PANTHER" id="PTHR32552:SF82">
    <property type="entry name" value="FCUA PROTEIN"/>
    <property type="match status" value="1"/>
</dbReference>
<dbReference type="PANTHER" id="PTHR32552">
    <property type="entry name" value="FERRICHROME IRON RECEPTOR-RELATED"/>
    <property type="match status" value="1"/>
</dbReference>
<dbReference type="InterPro" id="IPR039426">
    <property type="entry name" value="TonB-dep_rcpt-like"/>
</dbReference>
<dbReference type="SUPFAM" id="SSF56935">
    <property type="entry name" value="Porins"/>
    <property type="match status" value="1"/>
</dbReference>
<comment type="subcellular location">
    <subcellularLocation>
        <location evidence="1 10">Cell outer membrane</location>
        <topology evidence="1 10">Multi-pass membrane protein</topology>
    </subcellularLocation>
</comment>
<feature type="region of interest" description="Disordered" evidence="12">
    <location>
        <begin position="1"/>
        <end position="65"/>
    </location>
</feature>
<dbReference type="Proteomes" id="UP001065047">
    <property type="component" value="Unassembled WGS sequence"/>
</dbReference>
<protein>
    <submittedName>
        <fullName evidence="15">TonB-dependent receptor</fullName>
    </submittedName>
</protein>
<gene>
    <name evidence="15" type="ORF">AA14337_2698</name>
</gene>
<keyword evidence="6 11" id="KW-0798">TonB box</keyword>